<evidence type="ECO:0000256" key="6">
    <source>
        <dbReference type="ARBA" id="ARBA00022679"/>
    </source>
</evidence>
<keyword evidence="7 14" id="KW-0812">Transmembrane</keyword>
<reference evidence="17 18" key="1">
    <citation type="submission" date="2018-05" db="EMBL/GenBank/DDBJ databases">
        <title>Marinifilum breve JC075T sp. nov., a marine bacterium isolated from Yongle Blue Hole in the South China Sea.</title>
        <authorList>
            <person name="Fu T."/>
        </authorList>
    </citation>
    <scope>NUCLEOTIDE SEQUENCE [LARGE SCALE GENOMIC DNA]</scope>
    <source>
        <strain evidence="17 18">JC075</strain>
    </source>
</reference>
<keyword evidence="18" id="KW-1185">Reference proteome</keyword>
<keyword evidence="13 14" id="KW-0472">Membrane</keyword>
<comment type="caution">
    <text evidence="17">The sequence shown here is derived from an EMBL/GenBank/DDBJ whole genome shotgun (WGS) entry which is preliminary data.</text>
</comment>
<dbReference type="GO" id="GO:0005886">
    <property type="term" value="C:plasma membrane"/>
    <property type="evidence" value="ECO:0007669"/>
    <property type="project" value="UniProtKB-SubCell"/>
</dbReference>
<dbReference type="SMART" id="SM00387">
    <property type="entry name" value="HATPase_c"/>
    <property type="match status" value="1"/>
</dbReference>
<dbReference type="SUPFAM" id="SSF47384">
    <property type="entry name" value="Homodimeric domain of signal transducing histidine kinase"/>
    <property type="match status" value="1"/>
</dbReference>
<evidence type="ECO:0000259" key="16">
    <source>
        <dbReference type="PROSITE" id="PS50885"/>
    </source>
</evidence>
<feature type="transmembrane region" description="Helical" evidence="14">
    <location>
        <begin position="289"/>
        <end position="312"/>
    </location>
</feature>
<dbReference type="CDD" id="cd00075">
    <property type="entry name" value="HATPase"/>
    <property type="match status" value="1"/>
</dbReference>
<keyword evidence="10" id="KW-0067">ATP-binding</keyword>
<dbReference type="PANTHER" id="PTHR45528:SF1">
    <property type="entry name" value="SENSOR HISTIDINE KINASE CPXA"/>
    <property type="match status" value="1"/>
</dbReference>
<dbReference type="Pfam" id="PF02518">
    <property type="entry name" value="HATPase_c"/>
    <property type="match status" value="1"/>
</dbReference>
<evidence type="ECO:0000256" key="3">
    <source>
        <dbReference type="ARBA" id="ARBA00012438"/>
    </source>
</evidence>
<organism evidence="17 18">
    <name type="scientific">Marinifilum breve</name>
    <dbReference type="NCBI Taxonomy" id="2184082"/>
    <lineage>
        <taxon>Bacteria</taxon>
        <taxon>Pseudomonadati</taxon>
        <taxon>Bacteroidota</taxon>
        <taxon>Bacteroidia</taxon>
        <taxon>Marinilabiliales</taxon>
        <taxon>Marinifilaceae</taxon>
    </lineage>
</organism>
<feature type="transmembrane region" description="Helical" evidence="14">
    <location>
        <begin position="20"/>
        <end position="40"/>
    </location>
</feature>
<gene>
    <name evidence="17" type="ORF">DF185_20915</name>
</gene>
<accession>A0A2V3ZRY3</accession>
<evidence type="ECO:0000256" key="7">
    <source>
        <dbReference type="ARBA" id="ARBA00022692"/>
    </source>
</evidence>
<keyword evidence="5" id="KW-0597">Phosphoprotein</keyword>
<keyword evidence="4" id="KW-1003">Cell membrane</keyword>
<feature type="transmembrane region" description="Helical" evidence="14">
    <location>
        <begin position="412"/>
        <end position="430"/>
    </location>
</feature>
<dbReference type="InterPro" id="IPR005467">
    <property type="entry name" value="His_kinase_dom"/>
</dbReference>
<evidence type="ECO:0000256" key="13">
    <source>
        <dbReference type="ARBA" id="ARBA00023136"/>
    </source>
</evidence>
<feature type="transmembrane region" description="Helical" evidence="14">
    <location>
        <begin position="250"/>
        <end position="269"/>
    </location>
</feature>
<dbReference type="SMART" id="SM00388">
    <property type="entry name" value="HisKA"/>
    <property type="match status" value="1"/>
</dbReference>
<evidence type="ECO:0000256" key="4">
    <source>
        <dbReference type="ARBA" id="ARBA00022475"/>
    </source>
</evidence>
<name>A0A2V3ZRY3_9BACT</name>
<keyword evidence="12" id="KW-0902">Two-component regulatory system</keyword>
<dbReference type="InterPro" id="IPR036097">
    <property type="entry name" value="HisK_dim/P_sf"/>
</dbReference>
<dbReference type="Gene3D" id="3.30.565.10">
    <property type="entry name" value="Histidine kinase-like ATPase, C-terminal domain"/>
    <property type="match status" value="1"/>
</dbReference>
<evidence type="ECO:0000256" key="2">
    <source>
        <dbReference type="ARBA" id="ARBA00004651"/>
    </source>
</evidence>
<dbReference type="CDD" id="cd00082">
    <property type="entry name" value="HisKA"/>
    <property type="match status" value="1"/>
</dbReference>
<dbReference type="GO" id="GO:0000155">
    <property type="term" value="F:phosphorelay sensor kinase activity"/>
    <property type="evidence" value="ECO:0007669"/>
    <property type="project" value="InterPro"/>
</dbReference>
<feature type="transmembrane region" description="Helical" evidence="14">
    <location>
        <begin position="436"/>
        <end position="455"/>
    </location>
</feature>
<feature type="domain" description="HAMP" evidence="16">
    <location>
        <begin position="951"/>
        <end position="1003"/>
    </location>
</feature>
<proteinExistence type="predicted"/>
<evidence type="ECO:0000256" key="1">
    <source>
        <dbReference type="ARBA" id="ARBA00000085"/>
    </source>
</evidence>
<dbReference type="EMBL" id="QFLI01000013">
    <property type="protein sequence ID" value="PXX96023.1"/>
    <property type="molecule type" value="Genomic_DNA"/>
</dbReference>
<evidence type="ECO:0000313" key="17">
    <source>
        <dbReference type="EMBL" id="PXX96023.1"/>
    </source>
</evidence>
<feature type="transmembrane region" description="Helical" evidence="14">
    <location>
        <begin position="767"/>
        <end position="787"/>
    </location>
</feature>
<dbReference type="InterPro" id="IPR004358">
    <property type="entry name" value="Sig_transdc_His_kin-like_C"/>
</dbReference>
<comment type="subcellular location">
    <subcellularLocation>
        <location evidence="2">Cell membrane</location>
        <topology evidence="2">Multi-pass membrane protein</topology>
    </subcellularLocation>
</comment>
<dbReference type="EC" id="2.7.13.3" evidence="3"/>
<keyword evidence="11 14" id="KW-1133">Transmembrane helix</keyword>
<dbReference type="PANTHER" id="PTHR45528">
    <property type="entry name" value="SENSOR HISTIDINE KINASE CPXA"/>
    <property type="match status" value="1"/>
</dbReference>
<feature type="transmembrane region" description="Helical" evidence="14">
    <location>
        <begin position="374"/>
        <end position="400"/>
    </location>
</feature>
<dbReference type="PROSITE" id="PS50109">
    <property type="entry name" value="HIS_KIN"/>
    <property type="match status" value="1"/>
</dbReference>
<dbReference type="Gene3D" id="1.10.287.130">
    <property type="match status" value="1"/>
</dbReference>
<feature type="transmembrane region" description="Helical" evidence="14">
    <location>
        <begin position="224"/>
        <end position="243"/>
    </location>
</feature>
<comment type="catalytic activity">
    <reaction evidence="1">
        <text>ATP + protein L-histidine = ADP + protein N-phospho-L-histidine.</text>
        <dbReference type="EC" id="2.7.13.3"/>
    </reaction>
</comment>
<evidence type="ECO:0000256" key="11">
    <source>
        <dbReference type="ARBA" id="ARBA00022989"/>
    </source>
</evidence>
<dbReference type="Proteomes" id="UP000248079">
    <property type="component" value="Unassembled WGS sequence"/>
</dbReference>
<dbReference type="InterPro" id="IPR036890">
    <property type="entry name" value="HATPase_C_sf"/>
</dbReference>
<feature type="transmembrane region" description="Helical" evidence="14">
    <location>
        <begin position="462"/>
        <end position="484"/>
    </location>
</feature>
<evidence type="ECO:0000256" key="8">
    <source>
        <dbReference type="ARBA" id="ARBA00022741"/>
    </source>
</evidence>
<evidence type="ECO:0000256" key="9">
    <source>
        <dbReference type="ARBA" id="ARBA00022777"/>
    </source>
</evidence>
<dbReference type="PROSITE" id="PS50885">
    <property type="entry name" value="HAMP"/>
    <property type="match status" value="1"/>
</dbReference>
<keyword evidence="8" id="KW-0547">Nucleotide-binding</keyword>
<dbReference type="InterPro" id="IPR003660">
    <property type="entry name" value="HAMP_dom"/>
</dbReference>
<evidence type="ECO:0000256" key="10">
    <source>
        <dbReference type="ARBA" id="ARBA00022840"/>
    </source>
</evidence>
<evidence type="ECO:0000256" key="14">
    <source>
        <dbReference type="SAM" id="Phobius"/>
    </source>
</evidence>
<dbReference type="PRINTS" id="PR00344">
    <property type="entry name" value="BCTRLSENSOR"/>
</dbReference>
<evidence type="ECO:0000256" key="12">
    <source>
        <dbReference type="ARBA" id="ARBA00023012"/>
    </source>
</evidence>
<dbReference type="AlphaFoldDB" id="A0A2V3ZRY3"/>
<dbReference type="SUPFAM" id="SSF55874">
    <property type="entry name" value="ATPase domain of HSP90 chaperone/DNA topoisomerase II/histidine kinase"/>
    <property type="match status" value="1"/>
</dbReference>
<dbReference type="SMART" id="SM00304">
    <property type="entry name" value="HAMP"/>
    <property type="match status" value="1"/>
</dbReference>
<evidence type="ECO:0000259" key="15">
    <source>
        <dbReference type="PROSITE" id="PS50109"/>
    </source>
</evidence>
<evidence type="ECO:0000313" key="18">
    <source>
        <dbReference type="Proteomes" id="UP000248079"/>
    </source>
</evidence>
<feature type="domain" description="Histidine kinase" evidence="15">
    <location>
        <begin position="1020"/>
        <end position="1231"/>
    </location>
</feature>
<dbReference type="InterPro" id="IPR003661">
    <property type="entry name" value="HisK_dim/P_dom"/>
</dbReference>
<keyword evidence="9" id="KW-0418">Kinase</keyword>
<dbReference type="GO" id="GO:0005524">
    <property type="term" value="F:ATP binding"/>
    <property type="evidence" value="ECO:0007669"/>
    <property type="project" value="UniProtKB-KW"/>
</dbReference>
<sequence>MLIQTKISKQSALENKLLKYILGISVLVFFGLAITSDYLFNREDSLQQSAKRIQHVFREKEPSLKKDLNELRNAIVNKNGGLSEYNNFTEFEHDLKKDGFVLLAFKEDSLGFWSDNSFIVPKVESLKESHGSVKRFENGWYYIQRQQLDSIDLYGLLLIKKIYPYQNKYLKNHFDREFDIPAEFEISLNKEKGVPIFDKDDNFLFSLQNNNYGYSAPKAQHRIGAFYAIFILLLLILISILILEIRNVKIGLSALFIWGISLLCLRYLMIQYSFPAVFSNLEIFSPTLYARSFFFPSLGDFLLNVLFLYLFIYTYSSYGCKYHILKGVSKTGASILFVLYLVLYWAFFYSIQGLVSSLVLDSSFSLQMFVFQDYGIYVFVGFLILLLLMYSMGHFAYLIAALSRSRWSLGKYLIYVFAISIPAILYLFLYSFEPQSYLFLILPLIILLLVGFASYKAAKGSYYSLMIVLLLFVAIAVTGVINFLSEKKEAQNRLVSAMNLSTEYDPTSENLLVHLQKDLDSDKKLKQMCQHPFRNQVRIMDHIQNRYFSGYWDQFYLQTIICDKIEELNIEPDTQTRNCFEFFEEMILQSGEEIPNTKFYYLNDFDGMVSYLGKLEFNTKRMGLVRIFIRLDSKLGNEGIGYPDLLLDEKVTLKQRGNEYSYGKYSDGKLIASSGKFNYYMNEKVFGTNQEKSFHVELDDYNHLVYRFDNNAVVVSYPLVTWYNRVITVPYIFVFLYLFGMFIWFLSRFPWKFKFNMSFKFRIQYSIVGLLMLFFLLLGGGTVYYTIERTEELNNRKLEEKLQLVKQEVISSLGENLNVDFLTDRLRSLSSLIYADIHLYNLSGELITSSRREIFDKKLQYNKMNFAAYYQLFFKEKTSFIHKEEIGKMSYLSAYETIVDENNKIIAFVNLPYFTKSQELEKEMFNLILTGVNLHVFMILLAIFLSVFISNKITYPLRIIQNRLKATRFGSYGEKIEYSKDDEIGSLINEYNQMLVELDESAEKLARSERESAWREMARQIAHEIKNPLTPMKLSIQFLQRRFEEKSENREEHFKQVSKTLIEQINALSSIATAFSNFAKMPSANNEPLNLVDILNHVISLFRNDELDLKLQLNGIKTANVFVDREQFIRVFVNLINNAIQSIPENRDGQVIVELEEEKKYFKACVIDNGNGISDDVMKRLFYPNFTTKSGGMGLGLAIVKNIIKNAKGEIWVDSEQGVGSCFNLRIPKRKDD</sequence>
<dbReference type="InterPro" id="IPR050398">
    <property type="entry name" value="HssS/ArlS-like"/>
</dbReference>
<protein>
    <recommendedName>
        <fullName evidence="3">histidine kinase</fullName>
        <ecNumber evidence="3">2.7.13.3</ecNumber>
    </recommendedName>
</protein>
<feature type="transmembrane region" description="Helical" evidence="14">
    <location>
        <begin position="722"/>
        <end position="746"/>
    </location>
</feature>
<feature type="transmembrane region" description="Helical" evidence="14">
    <location>
        <begin position="924"/>
        <end position="949"/>
    </location>
</feature>
<evidence type="ECO:0000256" key="5">
    <source>
        <dbReference type="ARBA" id="ARBA00022553"/>
    </source>
</evidence>
<dbReference type="InterPro" id="IPR003594">
    <property type="entry name" value="HATPase_dom"/>
</dbReference>
<feature type="transmembrane region" description="Helical" evidence="14">
    <location>
        <begin position="333"/>
        <end position="354"/>
    </location>
</feature>
<dbReference type="Gene3D" id="6.10.340.10">
    <property type="match status" value="1"/>
</dbReference>
<keyword evidence="6" id="KW-0808">Transferase</keyword>
<dbReference type="Pfam" id="PF00512">
    <property type="entry name" value="HisKA"/>
    <property type="match status" value="1"/>
</dbReference>